<dbReference type="GO" id="GO:0016787">
    <property type="term" value="F:hydrolase activity"/>
    <property type="evidence" value="ECO:0007669"/>
    <property type="project" value="UniProtKB-KW"/>
</dbReference>
<comment type="caution">
    <text evidence="1">The sequence shown here is derived from an EMBL/GenBank/DDBJ whole genome shotgun (WGS) entry which is preliminary data.</text>
</comment>
<dbReference type="AlphaFoldDB" id="A0A2S9K6U4"/>
<dbReference type="Gene3D" id="3.40.50.1820">
    <property type="entry name" value="alpha/beta hydrolase"/>
    <property type="match status" value="1"/>
</dbReference>
<dbReference type="InterPro" id="IPR010662">
    <property type="entry name" value="RBBP9/YdeN"/>
</dbReference>
<dbReference type="EMBL" id="PVLQ01000017">
    <property type="protein sequence ID" value="PRD66137.1"/>
    <property type="molecule type" value="Genomic_DNA"/>
</dbReference>
<evidence type="ECO:0000313" key="1">
    <source>
        <dbReference type="EMBL" id="PRD66137.1"/>
    </source>
</evidence>
<dbReference type="RefSeq" id="WP_105747597.1">
    <property type="nucleotide sequence ID" value="NZ_PVLQ01000017.1"/>
</dbReference>
<gene>
    <name evidence="1" type="ORF">C6P64_05510</name>
</gene>
<reference evidence="1 2" key="1">
    <citation type="submission" date="2018-03" db="EMBL/GenBank/DDBJ databases">
        <title>Comparative genomics illustrates the genes involved in a hyperalkaliphilic mechanisms of Serpentinomonas isolated from highly-alkaline calcium-rich serpentinized springs.</title>
        <authorList>
            <person name="Suzuki S."/>
            <person name="Ishii S."/>
            <person name="Walworth N."/>
            <person name="Bird L."/>
            <person name="Kuenen J.G."/>
            <person name="Nealson K.H."/>
        </authorList>
    </citation>
    <scope>NUCLEOTIDE SEQUENCE [LARGE SCALE GENOMIC DNA]</scope>
    <source>
        <strain evidence="1 2">P1</strain>
    </source>
</reference>
<accession>A0A2S9K6U4</accession>
<proteinExistence type="predicted"/>
<dbReference type="InterPro" id="IPR029058">
    <property type="entry name" value="AB_hydrolase_fold"/>
</dbReference>
<dbReference type="Pfam" id="PF06821">
    <property type="entry name" value="Ser_hydrolase"/>
    <property type="match status" value="1"/>
</dbReference>
<protein>
    <submittedName>
        <fullName evidence="1">Alpha/beta hydrolase</fullName>
    </submittedName>
</protein>
<dbReference type="OrthoDB" id="9804993at2"/>
<dbReference type="Proteomes" id="UP000238589">
    <property type="component" value="Unassembled WGS sequence"/>
</dbReference>
<dbReference type="SUPFAM" id="SSF53474">
    <property type="entry name" value="alpha/beta-Hydrolases"/>
    <property type="match status" value="1"/>
</dbReference>
<evidence type="ECO:0000313" key="2">
    <source>
        <dbReference type="Proteomes" id="UP000238589"/>
    </source>
</evidence>
<sequence length="191" mass="21173">MFHVKQANADQVAPQVLMLPGWQGSGPDHWQSRWEALHGYARVEQHDWQQPRRGDWLARLDETVIDSERPVLLVAHSLGCVLVAAWARFSRHAHKVRGALLVAPGDVEQPDLAPALPGWAPILRDPLPFPSLLVASRDDPRCRFERAEQLARDWGSRLVDAGARGHLNADSGLGDWPEGHALLQPWLAGAA</sequence>
<name>A0A2S9K6U4_9BURK</name>
<organism evidence="1 2">
    <name type="scientific">Malikia granosa</name>
    <dbReference type="NCBI Taxonomy" id="263067"/>
    <lineage>
        <taxon>Bacteria</taxon>
        <taxon>Pseudomonadati</taxon>
        <taxon>Pseudomonadota</taxon>
        <taxon>Betaproteobacteria</taxon>
        <taxon>Burkholderiales</taxon>
        <taxon>Comamonadaceae</taxon>
        <taxon>Malikia</taxon>
    </lineage>
</organism>
<keyword evidence="2" id="KW-1185">Reference proteome</keyword>
<keyword evidence="1" id="KW-0378">Hydrolase</keyword>